<dbReference type="Proteomes" id="UP000688947">
    <property type="component" value="Unassembled WGS sequence"/>
</dbReference>
<evidence type="ECO:0000313" key="1">
    <source>
        <dbReference type="EMBL" id="KAG6941323.1"/>
    </source>
</evidence>
<dbReference type="VEuPathDB" id="FungiDB:PC110_g23068"/>
<gene>
    <name evidence="1" type="ORF">JG687_00019731</name>
</gene>
<name>A0A8T1TIM8_9STRA</name>
<organism evidence="1 2">
    <name type="scientific">Phytophthora cactorum</name>
    <dbReference type="NCBI Taxonomy" id="29920"/>
    <lineage>
        <taxon>Eukaryota</taxon>
        <taxon>Sar</taxon>
        <taxon>Stramenopiles</taxon>
        <taxon>Oomycota</taxon>
        <taxon>Peronosporomycetes</taxon>
        <taxon>Peronosporales</taxon>
        <taxon>Peronosporaceae</taxon>
        <taxon>Phytophthora</taxon>
    </lineage>
</organism>
<accession>A0A8T1TIM8</accession>
<dbReference type="EMBL" id="JAENGZ010003643">
    <property type="protein sequence ID" value="KAG6941323.1"/>
    <property type="molecule type" value="Genomic_DNA"/>
</dbReference>
<reference evidence="1" key="1">
    <citation type="submission" date="2021-01" db="EMBL/GenBank/DDBJ databases">
        <title>Phytophthora aleatoria, a newly-described species from Pinus radiata is distinct from Phytophthora cactorum isolates based on comparative genomics.</title>
        <authorList>
            <person name="Mcdougal R."/>
            <person name="Panda P."/>
            <person name="Williams N."/>
            <person name="Studholme D.J."/>
        </authorList>
    </citation>
    <scope>NUCLEOTIDE SEQUENCE</scope>
    <source>
        <strain evidence="1">NZFS 3830</strain>
    </source>
</reference>
<dbReference type="OrthoDB" id="10465790at2759"/>
<dbReference type="AlphaFoldDB" id="A0A8T1TIM8"/>
<comment type="caution">
    <text evidence="1">The sequence shown here is derived from an EMBL/GenBank/DDBJ whole genome shotgun (WGS) entry which is preliminary data.</text>
</comment>
<evidence type="ECO:0000313" key="2">
    <source>
        <dbReference type="Proteomes" id="UP000688947"/>
    </source>
</evidence>
<protein>
    <submittedName>
        <fullName evidence="1">Uncharacterized protein</fullName>
    </submittedName>
</protein>
<proteinExistence type="predicted"/>
<sequence length="74" mass="8022">MIGDGEGLDEVAGAVGESRSRGSVALNVERSLGGTAIGPDAARRFLAGLVFLKPWAYADRDVSRDSDRWRCRER</sequence>